<evidence type="ECO:0000313" key="3">
    <source>
        <dbReference type="EMBL" id="SDS05229.1"/>
    </source>
</evidence>
<evidence type="ECO:0008006" key="5">
    <source>
        <dbReference type="Google" id="ProtNLM"/>
    </source>
</evidence>
<dbReference type="OrthoDB" id="5145752at2"/>
<dbReference type="RefSeq" id="WP_083371596.1">
    <property type="nucleotide sequence ID" value="NZ_LT629776.1"/>
</dbReference>
<name>A0A1H1P3P0_9CELL</name>
<protein>
    <recommendedName>
        <fullName evidence="5">Secreted protein</fullName>
    </recommendedName>
</protein>
<dbReference type="Proteomes" id="UP000185663">
    <property type="component" value="Chromosome I"/>
</dbReference>
<sequence length="240" mass="24455">MRKTLTALTAAVALVLTPTVAGAASGPAPADVDGSSPSQGEPIPGVPTAESADAEWRAWAQAVTNDARLRADDPSPGCTVVESSVELVVDADANAQIGAPADLAMPVVRAVEDCGDEAAEAAAKPARGIDAAPQARLASGNRCAYVSGGKICISDSGSTIRGTYTASSSTRGFVRLYQISPSASGCPTGSTRATSSERSLSAGQTLSTWFYQTQNSGYNATFWRDVTWGHTKAGSVCALL</sequence>
<feature type="signal peptide" evidence="2">
    <location>
        <begin position="1"/>
        <end position="23"/>
    </location>
</feature>
<gene>
    <name evidence="3" type="ORF">SAMN04489860_0683</name>
</gene>
<keyword evidence="4" id="KW-1185">Reference proteome</keyword>
<feature type="chain" id="PRO_5009256135" description="Secreted protein" evidence="2">
    <location>
        <begin position="24"/>
        <end position="240"/>
    </location>
</feature>
<accession>A0A1H1P3P0</accession>
<reference evidence="3 4" key="1">
    <citation type="submission" date="2016-10" db="EMBL/GenBank/DDBJ databases">
        <authorList>
            <person name="de Groot N.N."/>
        </authorList>
    </citation>
    <scope>NUCLEOTIDE SEQUENCE [LARGE SCALE GENOMIC DNA]</scope>
    <source>
        <strain evidence="3 4">DSM 22126</strain>
    </source>
</reference>
<keyword evidence="2" id="KW-0732">Signal</keyword>
<feature type="region of interest" description="Disordered" evidence="1">
    <location>
        <begin position="23"/>
        <end position="52"/>
    </location>
</feature>
<dbReference type="AlphaFoldDB" id="A0A1H1P3P0"/>
<evidence type="ECO:0000256" key="2">
    <source>
        <dbReference type="SAM" id="SignalP"/>
    </source>
</evidence>
<evidence type="ECO:0000313" key="4">
    <source>
        <dbReference type="Proteomes" id="UP000185663"/>
    </source>
</evidence>
<organism evidence="3 4">
    <name type="scientific">Paraoerskovia marina</name>
    <dbReference type="NCBI Taxonomy" id="545619"/>
    <lineage>
        <taxon>Bacteria</taxon>
        <taxon>Bacillati</taxon>
        <taxon>Actinomycetota</taxon>
        <taxon>Actinomycetes</taxon>
        <taxon>Micrococcales</taxon>
        <taxon>Cellulomonadaceae</taxon>
        <taxon>Paraoerskovia</taxon>
    </lineage>
</organism>
<dbReference type="EMBL" id="LT629776">
    <property type="protein sequence ID" value="SDS05229.1"/>
    <property type="molecule type" value="Genomic_DNA"/>
</dbReference>
<dbReference type="eggNOG" id="ENOG5032ZIU">
    <property type="taxonomic scope" value="Bacteria"/>
</dbReference>
<proteinExistence type="predicted"/>
<dbReference type="STRING" id="545619.SAMN04489860_0683"/>
<evidence type="ECO:0000256" key="1">
    <source>
        <dbReference type="SAM" id="MobiDB-lite"/>
    </source>
</evidence>